<dbReference type="PANTHER" id="PTHR11365:SF2">
    <property type="entry name" value="5-OXOPROLINASE"/>
    <property type="match status" value="1"/>
</dbReference>
<comment type="caution">
    <text evidence="2">The sequence shown here is derived from an EMBL/GenBank/DDBJ whole genome shotgun (WGS) entry which is preliminary data.</text>
</comment>
<dbReference type="GO" id="GO:0017168">
    <property type="term" value="F:5-oxoprolinase (ATP-hydrolyzing) activity"/>
    <property type="evidence" value="ECO:0007669"/>
    <property type="project" value="TreeGrafter"/>
</dbReference>
<dbReference type="Pfam" id="PF05378">
    <property type="entry name" value="Hydant_A_N"/>
    <property type="match status" value="1"/>
</dbReference>
<proteinExistence type="predicted"/>
<organism evidence="2 3">
    <name type="scientific">Modicella reniformis</name>
    <dbReference type="NCBI Taxonomy" id="1440133"/>
    <lineage>
        <taxon>Eukaryota</taxon>
        <taxon>Fungi</taxon>
        <taxon>Fungi incertae sedis</taxon>
        <taxon>Mucoromycota</taxon>
        <taxon>Mortierellomycotina</taxon>
        <taxon>Mortierellomycetes</taxon>
        <taxon>Mortierellales</taxon>
        <taxon>Mortierellaceae</taxon>
        <taxon>Modicella</taxon>
    </lineage>
</organism>
<dbReference type="PANTHER" id="PTHR11365">
    <property type="entry name" value="5-OXOPROLINASE RELATED"/>
    <property type="match status" value="1"/>
</dbReference>
<protein>
    <recommendedName>
        <fullName evidence="1">Hydantoinase/oxoprolinase N-terminal domain-containing protein</fullName>
    </recommendedName>
</protein>
<keyword evidence="3" id="KW-1185">Reference proteome</keyword>
<dbReference type="OrthoDB" id="3643at2759"/>
<reference evidence="2" key="1">
    <citation type="journal article" date="2020" name="Fungal Divers.">
        <title>Resolving the Mortierellaceae phylogeny through synthesis of multi-gene phylogenetics and phylogenomics.</title>
        <authorList>
            <person name="Vandepol N."/>
            <person name="Liber J."/>
            <person name="Desiro A."/>
            <person name="Na H."/>
            <person name="Kennedy M."/>
            <person name="Barry K."/>
            <person name="Grigoriev I.V."/>
            <person name="Miller A.N."/>
            <person name="O'Donnell K."/>
            <person name="Stajich J.E."/>
            <person name="Bonito G."/>
        </authorList>
    </citation>
    <scope>NUCLEOTIDE SEQUENCE</scope>
    <source>
        <strain evidence="2">MES-2147</strain>
    </source>
</reference>
<dbReference type="EMBL" id="JAAAHW010011116">
    <property type="protein sequence ID" value="KAF9921043.1"/>
    <property type="molecule type" value="Genomic_DNA"/>
</dbReference>
<evidence type="ECO:0000259" key="1">
    <source>
        <dbReference type="Pfam" id="PF05378"/>
    </source>
</evidence>
<sequence length="226" mass="25044">MSTAARKNGIRVCIDRGGTFTDCVASIPVPVSEEHPSGRKELVVKLLSVDPSNYPDAPREGIRRILEIATGKPHSRDQLVVTENLESIRMGTTVATNALLERKGQRCALLISKGFKDLLLIGNQSRPKIFDLSITKPDVLYQAVVEVEERVTLVGYTSSPMGIVENIDPNDPTYVKGISGEYVHILQKPDMEKVRKQLQDLYGQGFRSIAVCLLHSYTFVNHEQAV</sequence>
<dbReference type="InterPro" id="IPR045079">
    <property type="entry name" value="Oxoprolinase-like"/>
</dbReference>
<dbReference type="InterPro" id="IPR008040">
    <property type="entry name" value="Hydant_A_N"/>
</dbReference>
<accession>A0A9P6IL89</accession>
<feature type="domain" description="Hydantoinase/oxoprolinase N-terminal" evidence="1">
    <location>
        <begin position="11"/>
        <end position="226"/>
    </location>
</feature>
<dbReference type="GO" id="GO:0006749">
    <property type="term" value="P:glutathione metabolic process"/>
    <property type="evidence" value="ECO:0007669"/>
    <property type="project" value="TreeGrafter"/>
</dbReference>
<dbReference type="GO" id="GO:0005829">
    <property type="term" value="C:cytosol"/>
    <property type="evidence" value="ECO:0007669"/>
    <property type="project" value="TreeGrafter"/>
</dbReference>
<evidence type="ECO:0000313" key="2">
    <source>
        <dbReference type="EMBL" id="KAF9921043.1"/>
    </source>
</evidence>
<feature type="non-terminal residue" evidence="2">
    <location>
        <position position="1"/>
    </location>
</feature>
<dbReference type="AlphaFoldDB" id="A0A9P6IL89"/>
<evidence type="ECO:0000313" key="3">
    <source>
        <dbReference type="Proteomes" id="UP000749646"/>
    </source>
</evidence>
<gene>
    <name evidence="2" type="ORF">BGZ65_010709</name>
</gene>
<name>A0A9P6IL89_9FUNG</name>
<dbReference type="Proteomes" id="UP000749646">
    <property type="component" value="Unassembled WGS sequence"/>
</dbReference>